<evidence type="ECO:0000259" key="1">
    <source>
        <dbReference type="Pfam" id="PF01261"/>
    </source>
</evidence>
<gene>
    <name evidence="2" type="ORF">KDAU_44300</name>
</gene>
<dbReference type="PANTHER" id="PTHR12110">
    <property type="entry name" value="HYDROXYPYRUVATE ISOMERASE"/>
    <property type="match status" value="1"/>
</dbReference>
<dbReference type="RefSeq" id="WP_160146026.1">
    <property type="nucleotide sequence ID" value="NZ_BIFQ01000001.1"/>
</dbReference>
<keyword evidence="3" id="KW-1185">Reference proteome</keyword>
<dbReference type="SUPFAM" id="SSF51658">
    <property type="entry name" value="Xylose isomerase-like"/>
    <property type="match status" value="1"/>
</dbReference>
<dbReference type="Proteomes" id="UP000287224">
    <property type="component" value="Unassembled WGS sequence"/>
</dbReference>
<dbReference type="PANTHER" id="PTHR12110:SF21">
    <property type="entry name" value="XYLOSE ISOMERASE-LIKE TIM BARREL DOMAIN-CONTAINING PROTEIN"/>
    <property type="match status" value="1"/>
</dbReference>
<organism evidence="2 3">
    <name type="scientific">Dictyobacter aurantiacus</name>
    <dbReference type="NCBI Taxonomy" id="1936993"/>
    <lineage>
        <taxon>Bacteria</taxon>
        <taxon>Bacillati</taxon>
        <taxon>Chloroflexota</taxon>
        <taxon>Ktedonobacteria</taxon>
        <taxon>Ktedonobacterales</taxon>
        <taxon>Dictyobacteraceae</taxon>
        <taxon>Dictyobacter</taxon>
    </lineage>
</organism>
<accession>A0A401ZJS4</accession>
<dbReference type="OrthoDB" id="148059at2"/>
<dbReference type="AlphaFoldDB" id="A0A401ZJS4"/>
<dbReference type="InterPro" id="IPR036237">
    <property type="entry name" value="Xyl_isomerase-like_sf"/>
</dbReference>
<dbReference type="EMBL" id="BIFQ01000001">
    <property type="protein sequence ID" value="GCE07101.1"/>
    <property type="molecule type" value="Genomic_DNA"/>
</dbReference>
<comment type="caution">
    <text evidence="2">The sequence shown here is derived from an EMBL/GenBank/DDBJ whole genome shotgun (WGS) entry which is preliminary data.</text>
</comment>
<evidence type="ECO:0000313" key="2">
    <source>
        <dbReference type="EMBL" id="GCE07101.1"/>
    </source>
</evidence>
<sequence>MQVLCSTGAFTRSSDPNSHEEILKYGQELMADGLEIIFYPRWYQQQERIVRALRPCRLPFPVLHMEKSIGDSFGSSDASEREQGVLRFEQNCAFARQLGARIAVLHLWGMPESDDHLERNLQLLARCLDLTEQYGLELTIETIPCTHADPLSNVRRAIEHDRRARIALDTEFLVWHNQLENVFSADWLWQEKLVRHVHLKDHKGELASEGVRYYLHPGEGLIDFHSFVRQLRRAGFDGALSLEARAIDATGQVEVDRIQTSLRFIRRLLTEGKQDILSADG</sequence>
<feature type="domain" description="Xylose isomerase-like TIM barrel" evidence="1">
    <location>
        <begin position="31"/>
        <end position="267"/>
    </location>
</feature>
<reference evidence="3" key="1">
    <citation type="submission" date="2018-12" db="EMBL/GenBank/DDBJ databases">
        <title>Tengunoibacter tsumagoiensis gen. nov., sp. nov., Dictyobacter kobayashii sp. nov., D. alpinus sp. nov., and D. joshuensis sp. nov. and description of Dictyobacteraceae fam. nov. within the order Ktedonobacterales isolated from Tengu-no-mugimeshi.</title>
        <authorList>
            <person name="Wang C.M."/>
            <person name="Zheng Y."/>
            <person name="Sakai Y."/>
            <person name="Toyoda A."/>
            <person name="Minakuchi Y."/>
            <person name="Abe K."/>
            <person name="Yokota A."/>
            <person name="Yabe S."/>
        </authorList>
    </citation>
    <scope>NUCLEOTIDE SEQUENCE [LARGE SCALE GENOMIC DNA]</scope>
    <source>
        <strain evidence="3">S-27</strain>
    </source>
</reference>
<evidence type="ECO:0000313" key="3">
    <source>
        <dbReference type="Proteomes" id="UP000287224"/>
    </source>
</evidence>
<name>A0A401ZJS4_9CHLR</name>
<proteinExistence type="predicted"/>
<dbReference type="InterPro" id="IPR050312">
    <property type="entry name" value="IolE/XylAMocC-like"/>
</dbReference>
<protein>
    <recommendedName>
        <fullName evidence="1">Xylose isomerase-like TIM barrel domain-containing protein</fullName>
    </recommendedName>
</protein>
<dbReference type="Pfam" id="PF01261">
    <property type="entry name" value="AP_endonuc_2"/>
    <property type="match status" value="1"/>
</dbReference>
<dbReference type="InterPro" id="IPR013022">
    <property type="entry name" value="Xyl_isomerase-like_TIM-brl"/>
</dbReference>
<dbReference type="Gene3D" id="3.20.20.150">
    <property type="entry name" value="Divalent-metal-dependent TIM barrel enzymes"/>
    <property type="match status" value="1"/>
</dbReference>